<dbReference type="InterPro" id="IPR004572">
    <property type="entry name" value="Protoporphyrinogen_oxidase"/>
</dbReference>
<dbReference type="Proteomes" id="UP000435304">
    <property type="component" value="Unassembled WGS sequence"/>
</dbReference>
<organism evidence="14 15">
    <name type="scientific">Auraticoccus cholistanensis</name>
    <dbReference type="NCBI Taxonomy" id="2656650"/>
    <lineage>
        <taxon>Bacteria</taxon>
        <taxon>Bacillati</taxon>
        <taxon>Actinomycetota</taxon>
        <taxon>Actinomycetes</taxon>
        <taxon>Propionibacteriales</taxon>
        <taxon>Propionibacteriaceae</taxon>
        <taxon>Auraticoccus</taxon>
    </lineage>
</organism>
<evidence type="ECO:0000256" key="6">
    <source>
        <dbReference type="ARBA" id="ARBA00012402"/>
    </source>
</evidence>
<comment type="subcellular location">
    <subcellularLocation>
        <location evidence="12">Cytoplasm</location>
    </subcellularLocation>
</comment>
<sequence length="464" mass="47824">MRVAVVGAGVSGLAAAHRLLRAGAEVAVLEQADRCGGKVRGARLDGVDLDTGAESVLLRGRPRVAELLQELGLGPALVTPTRAAPAILVEGRPVAVPRSLLGVPADLESLRPLLSEDGWRRAAAEPGLPAPPRDTDLAVGELVAERFGPEVTTRLLEPLLGGVYAGRSRELSTAAVNPRLWELVRAGGSLLEGAAASLPATPGGSPFTGVVGGVHQVVEAFAAELGDRLRLSTTVRGLQQGPDGWVVETAGADGGRGRHRVDAVVVATPAAPASRLLAGTAVEPLLAAVRYASPAVLALHVSGVEPEGSGLLVPPGELPTVKAVTHAGRKWDWLGRRTAEEWGSGHHLVRVSLGRLGEEHLLQRPDQELVAAALAELATLPGWGGLRLHGALVQRWGGGLPQYEVGHLDRVEQVERAVAGLPGLELCGAAYRGVGVGPCLESGLAAADRVLATAAAVVQSPRAR</sequence>
<comment type="pathway">
    <text evidence="4 12">Porphyrin-containing compound metabolism; protoheme biosynthesis.</text>
</comment>
<keyword evidence="10 12" id="KW-0560">Oxidoreductase</keyword>
<evidence type="ECO:0000256" key="7">
    <source>
        <dbReference type="ARBA" id="ARBA00019046"/>
    </source>
</evidence>
<keyword evidence="12" id="KW-0963">Cytoplasm</keyword>
<dbReference type="PANTHER" id="PTHR42923">
    <property type="entry name" value="PROTOPORPHYRINOGEN OXIDASE"/>
    <property type="match status" value="1"/>
</dbReference>
<accession>A0A6A9UVU4</accession>
<dbReference type="NCBIfam" id="TIGR00562">
    <property type="entry name" value="proto_IX_ox"/>
    <property type="match status" value="1"/>
</dbReference>
<keyword evidence="11 12" id="KW-0350">Heme biosynthesis</keyword>
<proteinExistence type="inferred from homology"/>
<dbReference type="EMBL" id="WPCU01000005">
    <property type="protein sequence ID" value="MVA75752.1"/>
    <property type="molecule type" value="Genomic_DNA"/>
</dbReference>
<dbReference type="PRINTS" id="PR00419">
    <property type="entry name" value="ADXRDTASE"/>
</dbReference>
<comment type="similarity">
    <text evidence="5 12">Belongs to the protoporphyrinogen/coproporphyrinogen oxidase family. Coproporphyrinogen III oxidase subfamily.</text>
</comment>
<dbReference type="InterPro" id="IPR050464">
    <property type="entry name" value="Zeta_carotene_desat/Oxidored"/>
</dbReference>
<dbReference type="GO" id="GO:0005737">
    <property type="term" value="C:cytoplasm"/>
    <property type="evidence" value="ECO:0007669"/>
    <property type="project" value="UniProtKB-SubCell"/>
</dbReference>
<dbReference type="SUPFAM" id="SSF54373">
    <property type="entry name" value="FAD-linked reductases, C-terminal domain"/>
    <property type="match status" value="1"/>
</dbReference>
<dbReference type="EC" id="1.3.3.15" evidence="6 12"/>
<comment type="cofactor">
    <cofactor evidence="2 12">
        <name>FAD</name>
        <dbReference type="ChEBI" id="CHEBI:57692"/>
    </cofactor>
</comment>
<dbReference type="Gene3D" id="1.10.3110.10">
    <property type="entry name" value="protoporphyrinogen ix oxidase, domain 3"/>
    <property type="match status" value="1"/>
</dbReference>
<dbReference type="Pfam" id="PF01593">
    <property type="entry name" value="Amino_oxidase"/>
    <property type="match status" value="1"/>
</dbReference>
<evidence type="ECO:0000256" key="4">
    <source>
        <dbReference type="ARBA" id="ARBA00004744"/>
    </source>
</evidence>
<evidence type="ECO:0000256" key="8">
    <source>
        <dbReference type="ARBA" id="ARBA00022630"/>
    </source>
</evidence>
<evidence type="ECO:0000256" key="1">
    <source>
        <dbReference type="ARBA" id="ARBA00001755"/>
    </source>
</evidence>
<name>A0A6A9UVU4_9ACTN</name>
<dbReference type="SUPFAM" id="SSF51905">
    <property type="entry name" value="FAD/NAD(P)-binding domain"/>
    <property type="match status" value="1"/>
</dbReference>
<evidence type="ECO:0000256" key="9">
    <source>
        <dbReference type="ARBA" id="ARBA00022827"/>
    </source>
</evidence>
<evidence type="ECO:0000256" key="2">
    <source>
        <dbReference type="ARBA" id="ARBA00001974"/>
    </source>
</evidence>
<dbReference type="GO" id="GO:0006783">
    <property type="term" value="P:heme biosynthetic process"/>
    <property type="evidence" value="ECO:0007669"/>
    <property type="project" value="UniProtKB-UniRule"/>
</dbReference>
<dbReference type="InterPro" id="IPR036188">
    <property type="entry name" value="FAD/NAD-bd_sf"/>
</dbReference>
<evidence type="ECO:0000256" key="12">
    <source>
        <dbReference type="RuleBase" id="RU364052"/>
    </source>
</evidence>
<gene>
    <name evidence="14" type="primary">hemG</name>
    <name evidence="14" type="ORF">GC722_06895</name>
</gene>
<evidence type="ECO:0000313" key="15">
    <source>
        <dbReference type="Proteomes" id="UP000435304"/>
    </source>
</evidence>
<evidence type="ECO:0000256" key="11">
    <source>
        <dbReference type="ARBA" id="ARBA00023133"/>
    </source>
</evidence>
<protein>
    <recommendedName>
        <fullName evidence="7 12">Coproporphyrinogen III oxidase</fullName>
        <ecNumber evidence="6 12">1.3.3.15</ecNumber>
    </recommendedName>
</protein>
<dbReference type="Gene3D" id="3.90.660.20">
    <property type="entry name" value="Protoporphyrinogen oxidase, mitochondrial, domain 2"/>
    <property type="match status" value="1"/>
</dbReference>
<comment type="caution">
    <text evidence="14">The sequence shown here is derived from an EMBL/GenBank/DDBJ whole genome shotgun (WGS) entry which is preliminary data.</text>
</comment>
<evidence type="ECO:0000259" key="13">
    <source>
        <dbReference type="Pfam" id="PF01593"/>
    </source>
</evidence>
<dbReference type="Gene3D" id="3.50.50.60">
    <property type="entry name" value="FAD/NAD(P)-binding domain"/>
    <property type="match status" value="1"/>
</dbReference>
<keyword evidence="9 12" id="KW-0274">FAD</keyword>
<evidence type="ECO:0000313" key="14">
    <source>
        <dbReference type="EMBL" id="MVA75752.1"/>
    </source>
</evidence>
<comment type="function">
    <text evidence="3 12">Involved in coproporphyrin-dependent heme b biosynthesis. Catalyzes the oxidation of coproporphyrinogen III to coproporphyrin III.</text>
</comment>
<comment type="catalytic activity">
    <reaction evidence="1">
        <text>coproporphyrinogen III + 3 O2 = coproporphyrin III + 3 H2O2</text>
        <dbReference type="Rhea" id="RHEA:43436"/>
        <dbReference type="ChEBI" id="CHEBI:15379"/>
        <dbReference type="ChEBI" id="CHEBI:16240"/>
        <dbReference type="ChEBI" id="CHEBI:57309"/>
        <dbReference type="ChEBI" id="CHEBI:131725"/>
        <dbReference type="EC" id="1.3.3.15"/>
    </reaction>
    <physiologicalReaction direction="left-to-right" evidence="1">
        <dbReference type="Rhea" id="RHEA:43437"/>
    </physiologicalReaction>
</comment>
<reference evidence="14 15" key="1">
    <citation type="submission" date="2019-12" db="EMBL/GenBank/DDBJ databases">
        <title>Auraticoccus cholistani sp. nov., an actinomycete isolated from soil of Cholistan desert.</title>
        <authorList>
            <person name="Cheema M.T."/>
        </authorList>
    </citation>
    <scope>NUCLEOTIDE SEQUENCE [LARGE SCALE GENOMIC DNA]</scope>
    <source>
        <strain evidence="14 15">F435</strain>
    </source>
</reference>
<dbReference type="AlphaFoldDB" id="A0A6A9UVU4"/>
<dbReference type="InterPro" id="IPR002937">
    <property type="entry name" value="Amino_oxidase"/>
</dbReference>
<evidence type="ECO:0000256" key="3">
    <source>
        <dbReference type="ARBA" id="ARBA00002185"/>
    </source>
</evidence>
<dbReference type="UniPathway" id="UPA00252"/>
<keyword evidence="15" id="KW-1185">Reference proteome</keyword>
<evidence type="ECO:0000256" key="10">
    <source>
        <dbReference type="ARBA" id="ARBA00023002"/>
    </source>
</evidence>
<evidence type="ECO:0000256" key="5">
    <source>
        <dbReference type="ARBA" id="ARBA00008310"/>
    </source>
</evidence>
<dbReference type="GO" id="GO:0004729">
    <property type="term" value="F:oxygen-dependent protoporphyrinogen oxidase activity"/>
    <property type="evidence" value="ECO:0007669"/>
    <property type="project" value="UniProtKB-UniRule"/>
</dbReference>
<dbReference type="PANTHER" id="PTHR42923:SF3">
    <property type="entry name" value="PROTOPORPHYRINOGEN OXIDASE"/>
    <property type="match status" value="1"/>
</dbReference>
<feature type="domain" description="Amine oxidase" evidence="13">
    <location>
        <begin position="10"/>
        <end position="451"/>
    </location>
</feature>
<keyword evidence="8 12" id="KW-0285">Flavoprotein</keyword>